<keyword evidence="6" id="KW-1185">Reference proteome</keyword>
<evidence type="ECO:0000259" key="4">
    <source>
        <dbReference type="Pfam" id="PF23359"/>
    </source>
</evidence>
<feature type="compositionally biased region" description="Basic residues" evidence="2">
    <location>
        <begin position="122"/>
        <end position="136"/>
    </location>
</feature>
<dbReference type="InterPro" id="IPR055370">
    <property type="entry name" value="Lsr2_DNA-bd"/>
</dbReference>
<evidence type="ECO:0000256" key="1">
    <source>
        <dbReference type="ARBA" id="ARBA00023125"/>
    </source>
</evidence>
<name>A0A1H4JHX6_9PSEU</name>
<feature type="compositionally biased region" description="Low complexity" evidence="2">
    <location>
        <begin position="65"/>
        <end position="78"/>
    </location>
</feature>
<dbReference type="OrthoDB" id="4113332at2"/>
<dbReference type="InterPro" id="IPR024412">
    <property type="entry name" value="Lsr2_dim_dom"/>
</dbReference>
<dbReference type="Pfam" id="PF23359">
    <property type="entry name" value="Lsr2_DNA-bd"/>
    <property type="match status" value="1"/>
</dbReference>
<accession>A0A1H4JHX6</accession>
<gene>
    <name evidence="5" type="ORF">SAMN04489727_1920</name>
</gene>
<dbReference type="InterPro" id="IPR036625">
    <property type="entry name" value="E3-bd_dom_sf"/>
</dbReference>
<protein>
    <submittedName>
        <fullName evidence="5">Lsr2 protein</fullName>
    </submittedName>
</protein>
<feature type="domain" description="Lsr2 dimerization" evidence="3">
    <location>
        <begin position="1"/>
        <end position="58"/>
    </location>
</feature>
<evidence type="ECO:0000313" key="5">
    <source>
        <dbReference type="EMBL" id="SEB45910.1"/>
    </source>
</evidence>
<dbReference type="InterPro" id="IPR042261">
    <property type="entry name" value="Lsr2-like_dimerization"/>
</dbReference>
<evidence type="ECO:0000256" key="2">
    <source>
        <dbReference type="SAM" id="MobiDB-lite"/>
    </source>
</evidence>
<dbReference type="Pfam" id="PF11774">
    <property type="entry name" value="Lsr2"/>
    <property type="match status" value="1"/>
</dbReference>
<feature type="region of interest" description="Disordered" evidence="2">
    <location>
        <begin position="56"/>
        <end position="82"/>
    </location>
</feature>
<dbReference type="AlphaFoldDB" id="A0A1H4JHX6"/>
<dbReference type="Gene3D" id="3.30.60.230">
    <property type="entry name" value="Lsr2, dimerization domain"/>
    <property type="match status" value="1"/>
</dbReference>
<dbReference type="Gene3D" id="4.10.320.10">
    <property type="entry name" value="E3-binding domain"/>
    <property type="match status" value="1"/>
</dbReference>
<evidence type="ECO:0000313" key="6">
    <source>
        <dbReference type="Proteomes" id="UP000199622"/>
    </source>
</evidence>
<sequence length="136" mass="14960">MARNVKVELLDDIDGTTAAQTVTFALDGIEYEIDLSDENAEGLRTELAGYIEAARRTGGRKRMKSATGATSTPSSSTSREYSKKVRAWAKAEGYEISDRGRLSTEIVDLYERAQETEQAPTKPKRGSRKKVAAAKR</sequence>
<dbReference type="Proteomes" id="UP000199622">
    <property type="component" value="Unassembled WGS sequence"/>
</dbReference>
<keyword evidence="1" id="KW-0238">DNA-binding</keyword>
<reference evidence="6" key="1">
    <citation type="submission" date="2016-10" db="EMBL/GenBank/DDBJ databases">
        <authorList>
            <person name="Varghese N."/>
            <person name="Submissions S."/>
        </authorList>
    </citation>
    <scope>NUCLEOTIDE SEQUENCE [LARGE SCALE GENOMIC DNA]</scope>
    <source>
        <strain evidence="6">DSM 44544</strain>
    </source>
</reference>
<dbReference type="GO" id="GO:0016746">
    <property type="term" value="F:acyltransferase activity"/>
    <property type="evidence" value="ECO:0007669"/>
    <property type="project" value="InterPro"/>
</dbReference>
<dbReference type="RefSeq" id="WP_091305487.1">
    <property type="nucleotide sequence ID" value="NZ_FNSO01000003.1"/>
</dbReference>
<dbReference type="STRING" id="208445.SAMN04489727_1920"/>
<proteinExistence type="predicted"/>
<dbReference type="EMBL" id="FNSO01000003">
    <property type="protein sequence ID" value="SEB45910.1"/>
    <property type="molecule type" value="Genomic_DNA"/>
</dbReference>
<organism evidence="5 6">
    <name type="scientific">Amycolatopsis tolypomycina</name>
    <dbReference type="NCBI Taxonomy" id="208445"/>
    <lineage>
        <taxon>Bacteria</taxon>
        <taxon>Bacillati</taxon>
        <taxon>Actinomycetota</taxon>
        <taxon>Actinomycetes</taxon>
        <taxon>Pseudonocardiales</taxon>
        <taxon>Pseudonocardiaceae</taxon>
        <taxon>Amycolatopsis</taxon>
    </lineage>
</organism>
<evidence type="ECO:0000259" key="3">
    <source>
        <dbReference type="Pfam" id="PF11774"/>
    </source>
</evidence>
<feature type="region of interest" description="Disordered" evidence="2">
    <location>
        <begin position="112"/>
        <end position="136"/>
    </location>
</feature>
<feature type="domain" description="Lsr2 DNA-binding" evidence="4">
    <location>
        <begin position="78"/>
        <end position="113"/>
    </location>
</feature>
<dbReference type="GO" id="GO:0003677">
    <property type="term" value="F:DNA binding"/>
    <property type="evidence" value="ECO:0007669"/>
    <property type="project" value="UniProtKB-KW"/>
</dbReference>